<evidence type="ECO:0000313" key="2">
    <source>
        <dbReference type="Proteomes" id="UP000002194"/>
    </source>
</evidence>
<keyword evidence="2" id="KW-1185">Reference proteome</keyword>
<gene>
    <name evidence="1" type="ordered locus">DVU_2520</name>
</gene>
<evidence type="ECO:0000313" key="1">
    <source>
        <dbReference type="EMBL" id="AAS96992.1"/>
    </source>
</evidence>
<dbReference type="KEGG" id="dvu:DVU_2520"/>
<sequence length="136" mass="15343">MRVIRAVADVRWHRGLPVRGQGLRCESALLHGVPWMVHEDLTSTCPLREAVPPLTIICHAVRMYDRSGAGMGVARIVMVLMHERCVDTRCTGHTRRRAGLQGRRCFTNTKRQTRNAGLPVVSGVRIRLRIRGKRAD</sequence>
<name>Q728T2_NITV2</name>
<dbReference type="Proteomes" id="UP000002194">
    <property type="component" value="Chromosome"/>
</dbReference>
<accession>Q728T2</accession>
<dbReference type="EMBL" id="AE017285">
    <property type="protein sequence ID" value="AAS96992.1"/>
    <property type="molecule type" value="Genomic_DNA"/>
</dbReference>
<dbReference type="HOGENOM" id="CLU_1872128_0_0_7"/>
<reference evidence="1 2" key="1">
    <citation type="journal article" date="2004" name="Nat. Biotechnol.">
        <title>The genome sequence of the anaerobic, sulfate-reducing bacterium Desulfovibrio vulgaris Hildenborough.</title>
        <authorList>
            <person name="Heidelberg J.F."/>
            <person name="Seshadri R."/>
            <person name="Haveman S.A."/>
            <person name="Hemme C.L."/>
            <person name="Paulsen I.T."/>
            <person name="Kolonay J.F."/>
            <person name="Eisen J.A."/>
            <person name="Ward N."/>
            <person name="Methe B."/>
            <person name="Brinkac L.M."/>
            <person name="Daugherty S.C."/>
            <person name="Deboy R.T."/>
            <person name="Dodson R.J."/>
            <person name="Durkin A.S."/>
            <person name="Madupu R."/>
            <person name="Nelson W.C."/>
            <person name="Sullivan S.A."/>
            <person name="Fouts D."/>
            <person name="Haft D.H."/>
            <person name="Selengut J."/>
            <person name="Peterson J.D."/>
            <person name="Davidsen T.M."/>
            <person name="Zafar N."/>
            <person name="Zhou L."/>
            <person name="Radune D."/>
            <person name="Dimitrov G."/>
            <person name="Hance M."/>
            <person name="Tran K."/>
            <person name="Khouri H."/>
            <person name="Gill J."/>
            <person name="Utterback T.R."/>
            <person name="Feldblyum T.V."/>
            <person name="Wall J.D."/>
            <person name="Voordouw G."/>
            <person name="Fraser C.M."/>
        </authorList>
    </citation>
    <scope>NUCLEOTIDE SEQUENCE [LARGE SCALE GENOMIC DNA]</scope>
    <source>
        <strain evidence="2">ATCC 29579 / DSM 644 / NCIMB 8303 / VKM B-1760 / Hildenborough</strain>
    </source>
</reference>
<dbReference type="EnsemblBacteria" id="AAS96992">
    <property type="protein sequence ID" value="AAS96992"/>
    <property type="gene ID" value="DVU_2520"/>
</dbReference>
<dbReference type="STRING" id="882.DVU_2520"/>
<organism evidence="1 2">
    <name type="scientific">Nitratidesulfovibrio vulgaris (strain ATCC 29579 / DSM 644 / CCUG 34227 / NCIMB 8303 / VKM B-1760 / Hildenborough)</name>
    <name type="common">Desulfovibrio vulgaris</name>
    <dbReference type="NCBI Taxonomy" id="882"/>
    <lineage>
        <taxon>Bacteria</taxon>
        <taxon>Pseudomonadati</taxon>
        <taxon>Thermodesulfobacteriota</taxon>
        <taxon>Desulfovibrionia</taxon>
        <taxon>Desulfovibrionales</taxon>
        <taxon>Desulfovibrionaceae</taxon>
        <taxon>Nitratidesulfovibrio</taxon>
    </lineage>
</organism>
<dbReference type="PaxDb" id="882-DVU_2520"/>
<dbReference type="AlphaFoldDB" id="Q728T2"/>
<proteinExistence type="predicted"/>
<protein>
    <submittedName>
        <fullName evidence="1">Uncharacterized protein</fullName>
    </submittedName>
</protein>